<feature type="compositionally biased region" description="Polar residues" evidence="1">
    <location>
        <begin position="42"/>
        <end position="51"/>
    </location>
</feature>
<protein>
    <submittedName>
        <fullName evidence="2">Uncharacterized protein</fullName>
    </submittedName>
</protein>
<evidence type="ECO:0000313" key="3">
    <source>
        <dbReference type="Proteomes" id="UP000541444"/>
    </source>
</evidence>
<gene>
    <name evidence="2" type="ORF">GIB67_008958</name>
</gene>
<dbReference type="AlphaFoldDB" id="A0A7J7LVT3"/>
<dbReference type="EMBL" id="JACGCM010001965">
    <property type="protein sequence ID" value="KAF6146672.1"/>
    <property type="molecule type" value="Genomic_DNA"/>
</dbReference>
<evidence type="ECO:0000256" key="1">
    <source>
        <dbReference type="SAM" id="MobiDB-lite"/>
    </source>
</evidence>
<keyword evidence="3" id="KW-1185">Reference proteome</keyword>
<accession>A0A7J7LVT3</accession>
<evidence type="ECO:0000313" key="2">
    <source>
        <dbReference type="EMBL" id="KAF6146672.1"/>
    </source>
</evidence>
<dbReference type="OrthoDB" id="1932663at2759"/>
<comment type="caution">
    <text evidence="2">The sequence shown here is derived from an EMBL/GenBank/DDBJ whole genome shotgun (WGS) entry which is preliminary data.</text>
</comment>
<reference evidence="2 3" key="1">
    <citation type="journal article" date="2020" name="IScience">
        <title>Genome Sequencing of the Endangered Kingdonia uniflora (Circaeasteraceae, Ranunculales) Reveals Potential Mechanisms of Evolutionary Specialization.</title>
        <authorList>
            <person name="Sun Y."/>
            <person name="Deng T."/>
            <person name="Zhang A."/>
            <person name="Moore M.J."/>
            <person name="Landis J.B."/>
            <person name="Lin N."/>
            <person name="Zhang H."/>
            <person name="Zhang X."/>
            <person name="Huang J."/>
            <person name="Zhang X."/>
            <person name="Sun H."/>
            <person name="Wang H."/>
        </authorList>
    </citation>
    <scope>NUCLEOTIDE SEQUENCE [LARGE SCALE GENOMIC DNA]</scope>
    <source>
        <strain evidence="2">TB1705</strain>
        <tissue evidence="2">Leaf</tissue>
    </source>
</reference>
<sequence length="51" mass="5941">TRNRKQQIPKKDRFIHLTQVAKSFAQTPYPRLPQPTMKHPISKSTPKTLTV</sequence>
<feature type="region of interest" description="Disordered" evidence="1">
    <location>
        <begin position="27"/>
        <end position="51"/>
    </location>
</feature>
<dbReference type="Proteomes" id="UP000541444">
    <property type="component" value="Unassembled WGS sequence"/>
</dbReference>
<organism evidence="2 3">
    <name type="scientific">Kingdonia uniflora</name>
    <dbReference type="NCBI Taxonomy" id="39325"/>
    <lineage>
        <taxon>Eukaryota</taxon>
        <taxon>Viridiplantae</taxon>
        <taxon>Streptophyta</taxon>
        <taxon>Embryophyta</taxon>
        <taxon>Tracheophyta</taxon>
        <taxon>Spermatophyta</taxon>
        <taxon>Magnoliopsida</taxon>
        <taxon>Ranunculales</taxon>
        <taxon>Circaeasteraceae</taxon>
        <taxon>Kingdonia</taxon>
    </lineage>
</organism>
<proteinExistence type="predicted"/>
<feature type="non-terminal residue" evidence="2">
    <location>
        <position position="1"/>
    </location>
</feature>
<name>A0A7J7LVT3_9MAGN</name>